<sequence>MIDTKNQFDATTSDAIATLKNFIENENNSADAIEIHFTSEIERYYERAITELERVLTDSPDDKKDNDECSNTQNADDQGDEVMGSD</sequence>
<evidence type="ECO:0000313" key="3">
    <source>
        <dbReference type="Proteomes" id="UP001276659"/>
    </source>
</evidence>
<keyword evidence="3" id="KW-1185">Reference proteome</keyword>
<gene>
    <name evidence="2" type="ORF">OEA41_000709</name>
</gene>
<dbReference type="EMBL" id="JASNWA010000003">
    <property type="protein sequence ID" value="KAK3178572.1"/>
    <property type="molecule type" value="Genomic_DNA"/>
</dbReference>
<dbReference type="Proteomes" id="UP001276659">
    <property type="component" value="Unassembled WGS sequence"/>
</dbReference>
<reference evidence="2" key="1">
    <citation type="submission" date="2022-11" db="EMBL/GenBank/DDBJ databases">
        <title>Chromosomal genome sequence assembly and mating type (MAT) locus characterization of the leprose asexual lichenized fungus Lepraria neglecta (Nyl.) Erichsen.</title>
        <authorList>
            <person name="Allen J.L."/>
            <person name="Pfeffer B."/>
        </authorList>
    </citation>
    <scope>NUCLEOTIDE SEQUENCE</scope>
    <source>
        <strain evidence="2">Allen 5258</strain>
    </source>
</reference>
<name>A0AAE0DQ27_9LECA</name>
<protein>
    <submittedName>
        <fullName evidence="2">Uncharacterized protein</fullName>
    </submittedName>
</protein>
<accession>A0AAE0DQ27</accession>
<comment type="caution">
    <text evidence="2">The sequence shown here is derived from an EMBL/GenBank/DDBJ whole genome shotgun (WGS) entry which is preliminary data.</text>
</comment>
<feature type="region of interest" description="Disordered" evidence="1">
    <location>
        <begin position="56"/>
        <end position="86"/>
    </location>
</feature>
<evidence type="ECO:0000313" key="2">
    <source>
        <dbReference type="EMBL" id="KAK3178572.1"/>
    </source>
</evidence>
<proteinExistence type="predicted"/>
<dbReference type="AlphaFoldDB" id="A0AAE0DQ27"/>
<organism evidence="2 3">
    <name type="scientific">Lepraria neglecta</name>
    <dbReference type="NCBI Taxonomy" id="209136"/>
    <lineage>
        <taxon>Eukaryota</taxon>
        <taxon>Fungi</taxon>
        <taxon>Dikarya</taxon>
        <taxon>Ascomycota</taxon>
        <taxon>Pezizomycotina</taxon>
        <taxon>Lecanoromycetes</taxon>
        <taxon>OSLEUM clade</taxon>
        <taxon>Lecanoromycetidae</taxon>
        <taxon>Lecanorales</taxon>
        <taxon>Lecanorineae</taxon>
        <taxon>Stereocaulaceae</taxon>
        <taxon>Lepraria</taxon>
    </lineage>
</organism>
<evidence type="ECO:0000256" key="1">
    <source>
        <dbReference type="SAM" id="MobiDB-lite"/>
    </source>
</evidence>
<feature type="compositionally biased region" description="Basic and acidic residues" evidence="1">
    <location>
        <begin position="56"/>
        <end position="67"/>
    </location>
</feature>